<dbReference type="NCBIfam" id="TIGR01484">
    <property type="entry name" value="HAD-SF-IIB"/>
    <property type="match status" value="1"/>
</dbReference>
<accession>A0A7L4P8V5</accession>
<name>A0A7L4P8V5_9CREN</name>
<dbReference type="EMBL" id="JAAVJF010000001">
    <property type="protein sequence ID" value="NYR14877.1"/>
    <property type="molecule type" value="Genomic_DNA"/>
</dbReference>
<protein>
    <submittedName>
        <fullName evidence="2">HAD-IIB family hydrolase</fullName>
    </submittedName>
</protein>
<keyword evidence="3" id="KW-1185">Reference proteome</keyword>
<dbReference type="AlphaFoldDB" id="A0A7L4P8V5"/>
<dbReference type="Proteomes" id="UP000554766">
    <property type="component" value="Unassembled WGS sequence"/>
</dbReference>
<dbReference type="OMA" id="ENDIPAW"/>
<sequence>MIGLFTDYDGTLAPPERAREEGAIPPELEEVLRELSTLIPVAVVTTKDCYFVRRRVPYAAAYACINGLEVHAGGYMAVAEGLRSAELEQLLPLAQRLDALVEAKRTADGRLAGITIDWRGRGGPPEGLEAVIAEAQRLGLKVLWYSRHPFVDIYGANRDKGDAVKILKALLGVRHVAYMGDSENDIPAWREADVRIFVVNSLNRGLAVEGAIYIEYADLPAYLGEVLKNIKGLE</sequence>
<dbReference type="Gene3D" id="3.40.50.1000">
    <property type="entry name" value="HAD superfamily/HAD-like"/>
    <property type="match status" value="2"/>
</dbReference>
<evidence type="ECO:0000313" key="3">
    <source>
        <dbReference type="Proteomes" id="UP000554766"/>
    </source>
</evidence>
<dbReference type="InterPro" id="IPR006379">
    <property type="entry name" value="HAD-SF_hydro_IIB"/>
</dbReference>
<gene>
    <name evidence="2" type="ORF">HC235_02655</name>
</gene>
<dbReference type="InterPro" id="IPR023214">
    <property type="entry name" value="HAD_sf"/>
</dbReference>
<dbReference type="InterPro" id="IPR036412">
    <property type="entry name" value="HAD-like_sf"/>
</dbReference>
<feature type="region of interest" description="Disordered" evidence="1">
    <location>
        <begin position="1"/>
        <end position="23"/>
    </location>
</feature>
<reference evidence="2 3" key="1">
    <citation type="journal article" date="2020" name="Nat. Commun.">
        <title>The structures of two archaeal type IV pili illuminate evolutionary relationships.</title>
        <authorList>
            <person name="Wang F."/>
            <person name="Baquero D.P."/>
            <person name="Su Z."/>
            <person name="Beltran L.C."/>
            <person name="Prangishvili D."/>
            <person name="Krupovic M."/>
            <person name="Egelman E.H."/>
        </authorList>
    </citation>
    <scope>NUCLEOTIDE SEQUENCE [LARGE SCALE GENOMIC DNA]</scope>
    <source>
        <strain evidence="2 3">2GA</strain>
    </source>
</reference>
<comment type="caution">
    <text evidence="2">The sequence shown here is derived from an EMBL/GenBank/DDBJ whole genome shotgun (WGS) entry which is preliminary data.</text>
</comment>
<proteinExistence type="predicted"/>
<organism evidence="2 3">
    <name type="scientific">Pyrobaculum arsenaticum</name>
    <dbReference type="NCBI Taxonomy" id="121277"/>
    <lineage>
        <taxon>Archaea</taxon>
        <taxon>Thermoproteota</taxon>
        <taxon>Thermoprotei</taxon>
        <taxon>Thermoproteales</taxon>
        <taxon>Thermoproteaceae</taxon>
        <taxon>Pyrobaculum</taxon>
    </lineage>
</organism>
<keyword evidence="2" id="KW-0378">Hydrolase</keyword>
<dbReference type="GO" id="GO:0016787">
    <property type="term" value="F:hydrolase activity"/>
    <property type="evidence" value="ECO:0007669"/>
    <property type="project" value="UniProtKB-KW"/>
</dbReference>
<evidence type="ECO:0000256" key="1">
    <source>
        <dbReference type="SAM" id="MobiDB-lite"/>
    </source>
</evidence>
<evidence type="ECO:0000313" key="2">
    <source>
        <dbReference type="EMBL" id="NYR14877.1"/>
    </source>
</evidence>
<dbReference type="GeneID" id="5055411"/>
<dbReference type="RefSeq" id="WP_011900092.1">
    <property type="nucleotide sequence ID" value="NZ_JAAVJF010000001.1"/>
</dbReference>
<dbReference type="SUPFAM" id="SSF56784">
    <property type="entry name" value="HAD-like"/>
    <property type="match status" value="1"/>
</dbReference>